<dbReference type="InterPro" id="IPR013780">
    <property type="entry name" value="Glyco_hydro_b"/>
</dbReference>
<dbReference type="PATRIC" id="fig|1434117.4.peg.1422"/>
<dbReference type="SUPFAM" id="SSF51011">
    <property type="entry name" value="Glycosyl hydrolase domain"/>
    <property type="match status" value="1"/>
</dbReference>
<evidence type="ECO:0000313" key="3">
    <source>
        <dbReference type="Proteomes" id="UP000033058"/>
    </source>
</evidence>
<sequence>MAHEIPKQNEIDFEPALEKVYGEDSIVEMFANSLEIIERAEPELITFLKQLEIDIKPALEKVYGEDKVDEMFANILEIIERIRSERTASLKMEDITRDSSWYKDEIMYTFYADQFGVKNENAANTFKDLIEMLPYLKDLGVTTLYILPFMDSPMGDAGFDVRDPQKIREDLGGMDEFDQFIGEAKKYGFKIQADLVLNHFSDQHEWFQDALNGDVSKLGYFIFRKEPPEYERSQDGTIIKYIEEDWTPPSERRMIFTDACEETHYRKISIGGEDYYFYHTFYPFQLDINWENPEVLYYVLEKMIGFWSNKGIDIFRLDAIPFLIKEKGTNAENQPKTHCIIKILSSFNQAIGPRSIFHAEACEPPEEVLKYFGKERTFNIYGGENLTRTDGVQVAYNFPHMPAIWASLITENNEFFWNVHEETPAIPESTAWAQFLRVHDELTVEMADISTREIIYGSLISKGEEFKGLGISGRMANFLDENPAKIKLAFAILLSLPGIPVIYYGDEIGAKNNTEYGKKAEKKRKEILNKININLSCFDSRDINRGPILKSDFYSSKKDNIIYKTVRNLIEVRKGIPVLGRGKLSRLESDKKEIFSYLIDSDDQYVIIVNNLSGEELETSLTLLNDLAEKINKTTCMVNLINREKINVCLKCEKLIVSLEPYQTLWLN</sequence>
<dbReference type="EMBL" id="CP009509">
    <property type="protein sequence ID" value="AKB40115.1"/>
    <property type="molecule type" value="Genomic_DNA"/>
</dbReference>
<evidence type="ECO:0000259" key="1">
    <source>
        <dbReference type="SMART" id="SM00642"/>
    </source>
</evidence>
<dbReference type="Proteomes" id="UP000033058">
    <property type="component" value="Chromosome"/>
</dbReference>
<dbReference type="GO" id="GO:0005975">
    <property type="term" value="P:carbohydrate metabolic process"/>
    <property type="evidence" value="ECO:0007669"/>
    <property type="project" value="InterPro"/>
</dbReference>
<keyword evidence="2" id="KW-0378">Hydrolase</keyword>
<dbReference type="RefSeq" id="WP_048038674.1">
    <property type="nucleotide sequence ID" value="NZ_CP009509.1"/>
</dbReference>
<name>A0A0E3PXI7_METMZ</name>
<dbReference type="InterPro" id="IPR006047">
    <property type="entry name" value="GH13_cat_dom"/>
</dbReference>
<reference evidence="2 3" key="1">
    <citation type="submission" date="2014-07" db="EMBL/GenBank/DDBJ databases">
        <title>Methanogenic archaea and the global carbon cycle.</title>
        <authorList>
            <person name="Henriksen J.R."/>
            <person name="Luke J."/>
            <person name="Reinhart S."/>
            <person name="Benedict M.N."/>
            <person name="Youngblut N.D."/>
            <person name="Metcalf M.E."/>
            <person name="Whitaker R.J."/>
            <person name="Metcalf W.W."/>
        </authorList>
    </citation>
    <scope>NUCLEOTIDE SEQUENCE [LARGE SCALE GENOMIC DNA]</scope>
    <source>
        <strain evidence="2 3">WWM610</strain>
    </source>
</reference>
<dbReference type="PANTHER" id="PTHR10357">
    <property type="entry name" value="ALPHA-AMYLASE FAMILY MEMBER"/>
    <property type="match status" value="1"/>
</dbReference>
<dbReference type="InterPro" id="IPR017853">
    <property type="entry name" value="GH"/>
</dbReference>
<dbReference type="AlphaFoldDB" id="A0A0E3PXI7"/>
<dbReference type="Gene3D" id="2.60.40.1180">
    <property type="entry name" value="Golgi alpha-mannosidase II"/>
    <property type="match status" value="1"/>
</dbReference>
<organism evidence="2 3">
    <name type="scientific">Methanosarcina mazei WWM610</name>
    <dbReference type="NCBI Taxonomy" id="1434117"/>
    <lineage>
        <taxon>Archaea</taxon>
        <taxon>Methanobacteriati</taxon>
        <taxon>Methanobacteriota</taxon>
        <taxon>Stenosarchaea group</taxon>
        <taxon>Methanomicrobia</taxon>
        <taxon>Methanosarcinales</taxon>
        <taxon>Methanosarcinaceae</taxon>
        <taxon>Methanosarcina</taxon>
    </lineage>
</organism>
<dbReference type="SMART" id="SM00642">
    <property type="entry name" value="Aamy"/>
    <property type="match status" value="1"/>
</dbReference>
<dbReference type="HOGENOM" id="CLU_418360_0_0_2"/>
<dbReference type="GO" id="GO:0016787">
    <property type="term" value="F:hydrolase activity"/>
    <property type="evidence" value="ECO:0007669"/>
    <property type="project" value="UniProtKB-KW"/>
</dbReference>
<proteinExistence type="predicted"/>
<dbReference type="GeneID" id="24850804"/>
<gene>
    <name evidence="2" type="ORF">MSMAW_1124</name>
</gene>
<evidence type="ECO:0000313" key="2">
    <source>
        <dbReference type="EMBL" id="AKB40115.1"/>
    </source>
</evidence>
<protein>
    <submittedName>
        <fullName evidence="2">Malto-oligosyltrehalose trehalohydrolase</fullName>
    </submittedName>
</protein>
<feature type="domain" description="Glycosyl hydrolase family 13 catalytic" evidence="1">
    <location>
        <begin position="109"/>
        <end position="573"/>
    </location>
</feature>
<accession>A0A0E3PXI7</accession>
<dbReference type="Gene3D" id="3.20.20.80">
    <property type="entry name" value="Glycosidases"/>
    <property type="match status" value="3"/>
</dbReference>
<dbReference type="Pfam" id="PF00128">
    <property type="entry name" value="Alpha-amylase"/>
    <property type="match status" value="2"/>
</dbReference>
<dbReference type="PANTHER" id="PTHR10357:SF219">
    <property type="entry name" value="MALTOSE ALPHA-D-GLUCOSYLTRANSFERASE"/>
    <property type="match status" value="1"/>
</dbReference>
<dbReference type="SUPFAM" id="SSF51445">
    <property type="entry name" value="(Trans)glycosidases"/>
    <property type="match status" value="1"/>
</dbReference>